<dbReference type="EMBL" id="CP082275">
    <property type="protein sequence ID" value="USH02487.1"/>
    <property type="molecule type" value="Genomic_DNA"/>
</dbReference>
<reference evidence="2" key="1">
    <citation type="submission" date="2021-08" db="EMBL/GenBank/DDBJ databases">
        <authorList>
            <person name="Sakaguchi M."/>
            <person name="Kikuchi T."/>
            <person name="Urbanczyk H."/>
        </authorList>
    </citation>
    <scope>NUCLEOTIDE SEQUENCE</scope>
    <source>
        <strain evidence="2">020920N</strain>
    </source>
</reference>
<dbReference type="Gene3D" id="3.40.50.1820">
    <property type="entry name" value="alpha/beta hydrolase"/>
    <property type="match status" value="1"/>
</dbReference>
<proteinExistence type="predicted"/>
<name>A0ABY4WTN3_9GAMM</name>
<dbReference type="PANTHER" id="PTHR43265">
    <property type="entry name" value="ESTERASE ESTD"/>
    <property type="match status" value="1"/>
</dbReference>
<dbReference type="SUPFAM" id="SSF53474">
    <property type="entry name" value="alpha/beta-Hydrolases"/>
    <property type="match status" value="1"/>
</dbReference>
<feature type="domain" description="Serine aminopeptidase S33" evidence="1">
    <location>
        <begin position="57"/>
        <end position="262"/>
    </location>
</feature>
<dbReference type="Pfam" id="PF12146">
    <property type="entry name" value="Hydrolase_4"/>
    <property type="match status" value="1"/>
</dbReference>
<evidence type="ECO:0000313" key="2">
    <source>
        <dbReference type="EMBL" id="USH02487.1"/>
    </source>
</evidence>
<organism evidence="2 3">
    <name type="scientific">Grimontia kaedaensis</name>
    <dbReference type="NCBI Taxonomy" id="2872157"/>
    <lineage>
        <taxon>Bacteria</taxon>
        <taxon>Pseudomonadati</taxon>
        <taxon>Pseudomonadota</taxon>
        <taxon>Gammaproteobacteria</taxon>
        <taxon>Vibrionales</taxon>
        <taxon>Vibrionaceae</taxon>
        <taxon>Grimontia</taxon>
    </lineage>
</organism>
<dbReference type="Proteomes" id="UP001056255">
    <property type="component" value="Chromosome I"/>
</dbReference>
<dbReference type="InterPro" id="IPR029058">
    <property type="entry name" value="AB_hydrolase_fold"/>
</dbReference>
<evidence type="ECO:0000259" key="1">
    <source>
        <dbReference type="Pfam" id="PF12146"/>
    </source>
</evidence>
<sequence>MTVNKANCVAETDVKVGVLTGALIEPKSFRHSETVYLIIAGSGPTDRDGNQPSITTDTYKKLAHALSKQNIASYRYDKRGVSESKVDGLKEENLTIDTYINDAVYVIDWLRNRYPASKVGVIGHSEGGLIGLAAGLKTEIDKLVLVATPGRPIDQIIVEQLSARAPQLVNEAEAIIDALKHGENVTHISDSLFQLFRPSAQPYMKSLLRLDPCSLLSKRKGKTLIVQGERDLQVTKEDALALYADNEKQVTLRLVDSMNHVLVAVNDNLEDNLASYQNPSLAIHEELINGIIEYA</sequence>
<accession>A0ABY4WTN3</accession>
<evidence type="ECO:0000313" key="3">
    <source>
        <dbReference type="Proteomes" id="UP001056255"/>
    </source>
</evidence>
<gene>
    <name evidence="2" type="ORF">K6Q96_00025</name>
</gene>
<protein>
    <submittedName>
        <fullName evidence="2">Lysophospholipase</fullName>
    </submittedName>
</protein>
<keyword evidence="3" id="KW-1185">Reference proteome</keyword>
<dbReference type="InterPro" id="IPR022742">
    <property type="entry name" value="Hydrolase_4"/>
</dbReference>
<dbReference type="RefSeq" id="WP_251876934.1">
    <property type="nucleotide sequence ID" value="NZ_CP082275.1"/>
</dbReference>
<dbReference type="PANTHER" id="PTHR43265:SF1">
    <property type="entry name" value="ESTERASE ESTD"/>
    <property type="match status" value="1"/>
</dbReference>
<dbReference type="InterPro" id="IPR053145">
    <property type="entry name" value="AB_hydrolase_Est10"/>
</dbReference>